<proteinExistence type="predicted"/>
<organism evidence="1 2">
    <name type="scientific">Acanthopleuribacter pedis</name>
    <dbReference type="NCBI Taxonomy" id="442870"/>
    <lineage>
        <taxon>Bacteria</taxon>
        <taxon>Pseudomonadati</taxon>
        <taxon>Acidobacteriota</taxon>
        <taxon>Holophagae</taxon>
        <taxon>Acanthopleuribacterales</taxon>
        <taxon>Acanthopleuribacteraceae</taxon>
        <taxon>Acanthopleuribacter</taxon>
    </lineage>
</organism>
<protein>
    <submittedName>
        <fullName evidence="1">Uncharacterized protein</fullName>
    </submittedName>
</protein>
<dbReference type="AlphaFoldDB" id="A0A8J7QSR2"/>
<sequence length="53" mass="6061">MLRNALHTFGYRFERGALVPETGLTLAPKGERRGGSRRRSADELLLYWLDAKN</sequence>
<gene>
    <name evidence="1" type="ORF">J3U88_33845</name>
</gene>
<keyword evidence="2" id="KW-1185">Reference proteome</keyword>
<evidence type="ECO:0000313" key="2">
    <source>
        <dbReference type="Proteomes" id="UP000664417"/>
    </source>
</evidence>
<name>A0A8J7QSR2_9BACT</name>
<reference evidence="1" key="1">
    <citation type="submission" date="2021-03" db="EMBL/GenBank/DDBJ databases">
        <authorList>
            <person name="Wang G."/>
        </authorList>
    </citation>
    <scope>NUCLEOTIDE SEQUENCE</scope>
    <source>
        <strain evidence="1">KCTC 12899</strain>
    </source>
</reference>
<evidence type="ECO:0000313" key="1">
    <source>
        <dbReference type="EMBL" id="MBO1323500.1"/>
    </source>
</evidence>
<dbReference type="RefSeq" id="WP_207863651.1">
    <property type="nucleotide sequence ID" value="NZ_JAFREP010000081.1"/>
</dbReference>
<dbReference type="EMBL" id="JAFREP010000081">
    <property type="protein sequence ID" value="MBO1323500.1"/>
    <property type="molecule type" value="Genomic_DNA"/>
</dbReference>
<accession>A0A8J7QSR2</accession>
<dbReference type="Proteomes" id="UP000664417">
    <property type="component" value="Unassembled WGS sequence"/>
</dbReference>
<comment type="caution">
    <text evidence="1">The sequence shown here is derived from an EMBL/GenBank/DDBJ whole genome shotgun (WGS) entry which is preliminary data.</text>
</comment>